<evidence type="ECO:0000259" key="6">
    <source>
        <dbReference type="PROSITE" id="PS51462"/>
    </source>
</evidence>
<dbReference type="RefSeq" id="WP_058857040.1">
    <property type="nucleotide sequence ID" value="NZ_BMMH01000009.1"/>
</dbReference>
<evidence type="ECO:0000313" key="8">
    <source>
        <dbReference type="Proteomes" id="UP000638263"/>
    </source>
</evidence>
<feature type="domain" description="Nudix hydrolase" evidence="6">
    <location>
        <begin position="14"/>
        <end position="142"/>
    </location>
</feature>
<evidence type="ECO:0000256" key="1">
    <source>
        <dbReference type="ARBA" id="ARBA00001946"/>
    </source>
</evidence>
<gene>
    <name evidence="7" type="ORF">GCM10011588_42680</name>
</gene>
<dbReference type="SUPFAM" id="SSF55811">
    <property type="entry name" value="Nudix"/>
    <property type="match status" value="1"/>
</dbReference>
<comment type="cofactor">
    <cofactor evidence="1">
        <name>Mg(2+)</name>
        <dbReference type="ChEBI" id="CHEBI:18420"/>
    </cofactor>
</comment>
<dbReference type="PROSITE" id="PS51462">
    <property type="entry name" value="NUDIX"/>
    <property type="match status" value="1"/>
</dbReference>
<reference evidence="7" key="1">
    <citation type="journal article" date="2014" name="Int. J. Syst. Evol. Microbiol.">
        <title>Complete genome sequence of Corynebacterium casei LMG S-19264T (=DSM 44701T), isolated from a smear-ripened cheese.</title>
        <authorList>
            <consortium name="US DOE Joint Genome Institute (JGI-PGF)"/>
            <person name="Walter F."/>
            <person name="Albersmeier A."/>
            <person name="Kalinowski J."/>
            <person name="Ruckert C."/>
        </authorList>
    </citation>
    <scope>NUCLEOTIDE SEQUENCE</scope>
    <source>
        <strain evidence="7">CGMCC 4.3508</strain>
    </source>
</reference>
<accession>A0A917RSP7</accession>
<dbReference type="PRINTS" id="PR00502">
    <property type="entry name" value="NUDIXFAMILY"/>
</dbReference>
<comment type="similarity">
    <text evidence="2 5">Belongs to the Nudix hydrolase family.</text>
</comment>
<dbReference type="InterPro" id="IPR015797">
    <property type="entry name" value="NUDIX_hydrolase-like_dom_sf"/>
</dbReference>
<proteinExistence type="inferred from homology"/>
<dbReference type="Gene3D" id="3.90.79.10">
    <property type="entry name" value="Nucleoside Triphosphate Pyrophosphohydrolase"/>
    <property type="match status" value="1"/>
</dbReference>
<evidence type="ECO:0000313" key="7">
    <source>
        <dbReference type="EMBL" id="GGL23250.1"/>
    </source>
</evidence>
<dbReference type="Proteomes" id="UP000638263">
    <property type="component" value="Unassembled WGS sequence"/>
</dbReference>
<dbReference type="EMBL" id="BMMH01000009">
    <property type="protein sequence ID" value="GGL23250.1"/>
    <property type="molecule type" value="Genomic_DNA"/>
</dbReference>
<comment type="caution">
    <text evidence="7">The sequence shown here is derived from an EMBL/GenBank/DDBJ whole genome shotgun (WGS) entry which is preliminary data.</text>
</comment>
<dbReference type="CDD" id="cd18876">
    <property type="entry name" value="NUDIX_Hydrolase"/>
    <property type="match status" value="1"/>
</dbReference>
<evidence type="ECO:0000256" key="2">
    <source>
        <dbReference type="ARBA" id="ARBA00005582"/>
    </source>
</evidence>
<evidence type="ECO:0000256" key="4">
    <source>
        <dbReference type="ARBA" id="ARBA00022842"/>
    </source>
</evidence>
<dbReference type="InterPro" id="IPR000086">
    <property type="entry name" value="NUDIX_hydrolase_dom"/>
</dbReference>
<keyword evidence="8" id="KW-1185">Reference proteome</keyword>
<reference evidence="7" key="2">
    <citation type="submission" date="2020-09" db="EMBL/GenBank/DDBJ databases">
        <authorList>
            <person name="Sun Q."/>
            <person name="Zhou Y."/>
        </authorList>
    </citation>
    <scope>NUCLEOTIDE SEQUENCE</scope>
    <source>
        <strain evidence="7">CGMCC 4.3508</strain>
    </source>
</reference>
<dbReference type="PANTHER" id="PTHR43046">
    <property type="entry name" value="GDP-MANNOSE MANNOSYL HYDROLASE"/>
    <property type="match status" value="1"/>
</dbReference>
<organism evidence="7 8">
    <name type="scientific">Nocardia jinanensis</name>
    <dbReference type="NCBI Taxonomy" id="382504"/>
    <lineage>
        <taxon>Bacteria</taxon>
        <taxon>Bacillati</taxon>
        <taxon>Actinomycetota</taxon>
        <taxon>Actinomycetes</taxon>
        <taxon>Mycobacteriales</taxon>
        <taxon>Nocardiaceae</taxon>
        <taxon>Nocardia</taxon>
    </lineage>
</organism>
<protein>
    <recommendedName>
        <fullName evidence="6">Nudix hydrolase domain-containing protein</fullName>
    </recommendedName>
</protein>
<evidence type="ECO:0000256" key="5">
    <source>
        <dbReference type="RuleBase" id="RU003476"/>
    </source>
</evidence>
<keyword evidence="3 5" id="KW-0378">Hydrolase</keyword>
<dbReference type="AlphaFoldDB" id="A0A917RSP7"/>
<dbReference type="PANTHER" id="PTHR43046:SF12">
    <property type="entry name" value="GDP-MANNOSE MANNOSYL HYDROLASE"/>
    <property type="match status" value="1"/>
</dbReference>
<dbReference type="PROSITE" id="PS00893">
    <property type="entry name" value="NUDIX_BOX"/>
    <property type="match status" value="1"/>
</dbReference>
<dbReference type="InterPro" id="IPR020084">
    <property type="entry name" value="NUDIX_hydrolase_CS"/>
</dbReference>
<dbReference type="InterPro" id="IPR020476">
    <property type="entry name" value="Nudix_hydrolase"/>
</dbReference>
<dbReference type="Pfam" id="PF00293">
    <property type="entry name" value="NUDIX"/>
    <property type="match status" value="1"/>
</dbReference>
<name>A0A917RSP7_9NOCA</name>
<evidence type="ECO:0000256" key="3">
    <source>
        <dbReference type="ARBA" id="ARBA00022801"/>
    </source>
</evidence>
<sequence length="164" mass="17899">MNGVAVDAESGFARARLAAGALFARAGDMGDQVLLVHKTYGIGWDLPGGYVEPGESPVRACRREVAEELGIDCAPGRLLVHDWAPNPGEGDKVLYVFDCGEPDDRAITLQTAELDRWEWVPADRVESRVAPRLGRRLRWALEARARGIGLYLEHGEIGPPGVDR</sequence>
<dbReference type="GO" id="GO:0016787">
    <property type="term" value="F:hydrolase activity"/>
    <property type="evidence" value="ECO:0007669"/>
    <property type="project" value="UniProtKB-KW"/>
</dbReference>
<keyword evidence="4" id="KW-0460">Magnesium</keyword>